<proteinExistence type="predicted"/>
<protein>
    <submittedName>
        <fullName evidence="1">Uncharacterized protein</fullName>
    </submittedName>
</protein>
<sequence length="78" mass="8704">MITREQGLWIVEEWARMVGISRRVAVSNAEAIRFNILLISLVPVVGAGCLKQPGGGLLIVMMLRLFRDDNVCIAFFND</sequence>
<organism evidence="1 2">
    <name type="scientific">Xylella fastidiosa subsp. sandyi Ann-1</name>
    <dbReference type="NCBI Taxonomy" id="155920"/>
    <lineage>
        <taxon>Bacteria</taxon>
        <taxon>Pseudomonadati</taxon>
        <taxon>Pseudomonadota</taxon>
        <taxon>Gammaproteobacteria</taxon>
        <taxon>Lysobacterales</taxon>
        <taxon>Lysobacteraceae</taxon>
        <taxon>Xylella</taxon>
    </lineage>
</organism>
<evidence type="ECO:0000313" key="1">
    <source>
        <dbReference type="EMBL" id="AIC10660.1"/>
    </source>
</evidence>
<accession>A0A060H5R7</accession>
<gene>
    <name evidence="1" type="ORF">D934_12050</name>
</gene>
<dbReference type="EMBL" id="CP006696">
    <property type="protein sequence ID" value="AIC10660.1"/>
    <property type="molecule type" value="Genomic_DNA"/>
</dbReference>
<evidence type="ECO:0000313" key="2">
    <source>
        <dbReference type="Proteomes" id="UP000027215"/>
    </source>
</evidence>
<dbReference type="HOGENOM" id="CLU_197684_0_0_6"/>
<dbReference type="KEGG" id="xfs:D934_12050"/>
<name>A0A060H5R7_XYLFS</name>
<dbReference type="Proteomes" id="UP000027215">
    <property type="component" value="Chromosome"/>
</dbReference>
<dbReference type="PATRIC" id="fig|155920.8.peg.2835"/>
<reference evidence="1 2" key="1">
    <citation type="submission" date="2013-08" db="EMBL/GenBank/DDBJ databases">
        <authorList>
            <person name="Stouthamer R."/>
            <person name="Nunney L."/>
        </authorList>
    </citation>
    <scope>NUCLEOTIDE SEQUENCE [LARGE SCALE GENOMIC DNA]</scope>
    <source>
        <strain evidence="2">ann-1</strain>
    </source>
</reference>
<dbReference type="AlphaFoldDB" id="A0A060H5R7"/>